<gene>
    <name evidence="1" type="ORF">BaRGS_00023738</name>
</gene>
<protein>
    <submittedName>
        <fullName evidence="1">Uncharacterized protein</fullName>
    </submittedName>
</protein>
<evidence type="ECO:0000313" key="2">
    <source>
        <dbReference type="Proteomes" id="UP001519460"/>
    </source>
</evidence>
<name>A0ABD0KCX2_9CAEN</name>
<dbReference type="EMBL" id="JACVVK020000201">
    <property type="protein sequence ID" value="KAK7484960.1"/>
    <property type="molecule type" value="Genomic_DNA"/>
</dbReference>
<evidence type="ECO:0000313" key="1">
    <source>
        <dbReference type="EMBL" id="KAK7484960.1"/>
    </source>
</evidence>
<dbReference type="Proteomes" id="UP001519460">
    <property type="component" value="Unassembled WGS sequence"/>
</dbReference>
<sequence length="99" mass="11245">MIADHSSGQNNRFVDHWRLAGKTVPISLPAQVSRFTSMAHIYSGQFFTFNIRQASINAACQRQSSPPYGTVYPRRSLPHRTCTYLQRKFPLSPTLPSTF</sequence>
<organism evidence="1 2">
    <name type="scientific">Batillaria attramentaria</name>
    <dbReference type="NCBI Taxonomy" id="370345"/>
    <lineage>
        <taxon>Eukaryota</taxon>
        <taxon>Metazoa</taxon>
        <taxon>Spiralia</taxon>
        <taxon>Lophotrochozoa</taxon>
        <taxon>Mollusca</taxon>
        <taxon>Gastropoda</taxon>
        <taxon>Caenogastropoda</taxon>
        <taxon>Sorbeoconcha</taxon>
        <taxon>Cerithioidea</taxon>
        <taxon>Batillariidae</taxon>
        <taxon>Batillaria</taxon>
    </lineage>
</organism>
<accession>A0ABD0KCX2</accession>
<comment type="caution">
    <text evidence="1">The sequence shown here is derived from an EMBL/GenBank/DDBJ whole genome shotgun (WGS) entry which is preliminary data.</text>
</comment>
<dbReference type="AlphaFoldDB" id="A0ABD0KCX2"/>
<reference evidence="1 2" key="1">
    <citation type="journal article" date="2023" name="Sci. Data">
        <title>Genome assembly of the Korean intertidal mud-creeper Batillaria attramentaria.</title>
        <authorList>
            <person name="Patra A.K."/>
            <person name="Ho P.T."/>
            <person name="Jun S."/>
            <person name="Lee S.J."/>
            <person name="Kim Y."/>
            <person name="Won Y.J."/>
        </authorList>
    </citation>
    <scope>NUCLEOTIDE SEQUENCE [LARGE SCALE GENOMIC DNA]</scope>
    <source>
        <strain evidence="1">Wonlab-2016</strain>
    </source>
</reference>
<proteinExistence type="predicted"/>
<keyword evidence="2" id="KW-1185">Reference proteome</keyword>